<dbReference type="PhylomeDB" id="B6QPK9"/>
<keyword evidence="2" id="KW-0479">Metal-binding</keyword>
<name>B6QPK9_TALMQ</name>
<dbReference type="InterPro" id="IPR050815">
    <property type="entry name" value="TF_fung"/>
</dbReference>
<proteinExistence type="predicted"/>
<comment type="subcellular location">
    <subcellularLocation>
        <location evidence="1">Nucleus</location>
    </subcellularLocation>
</comment>
<keyword evidence="5" id="KW-0804">Transcription</keyword>
<sequence>MTSDIVKRPRAGSCATCRARKRRCIPSFKWDGCQLCQSLSSPCSLRQGPGRPSVRPAVPENAGRQGKEHGLGIPGSQELFLELVPLYFHYIHNIAHTVFHEPSFMHRLKEGRASMIHIYAMCALAARYSTNRIFSNVSPCARGKLYATEAIRRCHERMVSPSLETVQGFLLIGYYFSGEGSIQGKHTYVGLARLHADLLSPEDTPTVVLREELRRTWLSIHIASHWSASDMETEPTNPFHGPVPLPKIDDADFHTLGSDLLTETLASPITRCDMWAQMARTLNIFTKINVLLRHLSKDEISFDKYCTEAAVLEHSLDQWAKDLPPDLVYTYDNLMLLAERQMGQTFLSMHIGYFQFRQMLLFPFLDTRLAQWNVRDRAAKCKESAALVSDILQYSKTTPRCEMDYFVYGHIAVVSSSVHLRTLLTSDDQPELGLARQRLVLNFQYLMSLKSYWPVVEHHITHLRTFQNSCRDSLSDPFVLDNWMARFLTEHSSALSERRIADVQLPSSDVATPSLNPKMSMDEIMSTDSSNRQDLGTASYVTAGGVGARMEYNDLARLLEDQEMSSEAIVNNALNWLLDDDYGVDQVP</sequence>
<evidence type="ECO:0000256" key="7">
    <source>
        <dbReference type="SAM" id="MobiDB-lite"/>
    </source>
</evidence>
<reference evidence="10" key="1">
    <citation type="journal article" date="2015" name="Genome Announc.">
        <title>Genome sequence of the AIDS-associated pathogen Penicillium marneffei (ATCC18224) and its near taxonomic relative Talaromyces stipitatus (ATCC10500).</title>
        <authorList>
            <person name="Nierman W.C."/>
            <person name="Fedorova-Abrams N.D."/>
            <person name="Andrianopoulos A."/>
        </authorList>
    </citation>
    <scope>NUCLEOTIDE SEQUENCE [LARGE SCALE GENOMIC DNA]</scope>
    <source>
        <strain evidence="10">ATCC 18224 / CBS 334.59 / QM 7333</strain>
    </source>
</reference>
<evidence type="ECO:0000256" key="2">
    <source>
        <dbReference type="ARBA" id="ARBA00022723"/>
    </source>
</evidence>
<keyword evidence="4" id="KW-0238">DNA-binding</keyword>
<dbReference type="CDD" id="cd00067">
    <property type="entry name" value="GAL4"/>
    <property type="match status" value="1"/>
</dbReference>
<dbReference type="OrthoDB" id="1924787at2759"/>
<dbReference type="HOGENOM" id="CLU_026304_1_0_1"/>
<feature type="domain" description="Zn(2)-C6 fungal-type" evidence="8">
    <location>
        <begin position="13"/>
        <end position="43"/>
    </location>
</feature>
<dbReference type="Proteomes" id="UP000001294">
    <property type="component" value="Unassembled WGS sequence"/>
</dbReference>
<dbReference type="GO" id="GO:0006351">
    <property type="term" value="P:DNA-templated transcription"/>
    <property type="evidence" value="ECO:0007669"/>
    <property type="project" value="InterPro"/>
</dbReference>
<dbReference type="GO" id="GO:0008270">
    <property type="term" value="F:zinc ion binding"/>
    <property type="evidence" value="ECO:0007669"/>
    <property type="project" value="InterPro"/>
</dbReference>
<evidence type="ECO:0000256" key="6">
    <source>
        <dbReference type="ARBA" id="ARBA00023242"/>
    </source>
</evidence>
<keyword evidence="3" id="KW-0805">Transcription regulation</keyword>
<dbReference type="VEuPathDB" id="FungiDB:PMAA_048810"/>
<dbReference type="AlphaFoldDB" id="B6QPK9"/>
<dbReference type="InterPro" id="IPR001138">
    <property type="entry name" value="Zn2Cys6_DnaBD"/>
</dbReference>
<dbReference type="GO" id="GO:0000981">
    <property type="term" value="F:DNA-binding transcription factor activity, RNA polymerase II-specific"/>
    <property type="evidence" value="ECO:0007669"/>
    <property type="project" value="InterPro"/>
</dbReference>
<dbReference type="CDD" id="cd12148">
    <property type="entry name" value="fungal_TF_MHR"/>
    <property type="match status" value="1"/>
</dbReference>
<dbReference type="GO" id="GO:0005634">
    <property type="term" value="C:nucleus"/>
    <property type="evidence" value="ECO:0007669"/>
    <property type="project" value="UniProtKB-SubCell"/>
</dbReference>
<dbReference type="SUPFAM" id="SSF57701">
    <property type="entry name" value="Zn2/Cys6 DNA-binding domain"/>
    <property type="match status" value="1"/>
</dbReference>
<evidence type="ECO:0000256" key="1">
    <source>
        <dbReference type="ARBA" id="ARBA00004123"/>
    </source>
</evidence>
<dbReference type="GO" id="GO:0003677">
    <property type="term" value="F:DNA binding"/>
    <property type="evidence" value="ECO:0007669"/>
    <property type="project" value="UniProtKB-KW"/>
</dbReference>
<feature type="region of interest" description="Disordered" evidence="7">
    <location>
        <begin position="46"/>
        <end position="69"/>
    </location>
</feature>
<dbReference type="InterPro" id="IPR007219">
    <property type="entry name" value="XnlR_reg_dom"/>
</dbReference>
<organism evidence="9 10">
    <name type="scientific">Talaromyces marneffei (strain ATCC 18224 / CBS 334.59 / QM 7333)</name>
    <name type="common">Penicillium marneffei</name>
    <dbReference type="NCBI Taxonomy" id="441960"/>
    <lineage>
        <taxon>Eukaryota</taxon>
        <taxon>Fungi</taxon>
        <taxon>Dikarya</taxon>
        <taxon>Ascomycota</taxon>
        <taxon>Pezizomycotina</taxon>
        <taxon>Eurotiomycetes</taxon>
        <taxon>Eurotiomycetidae</taxon>
        <taxon>Eurotiales</taxon>
        <taxon>Trichocomaceae</taxon>
        <taxon>Talaromyces</taxon>
        <taxon>Talaromyces sect. Talaromyces</taxon>
    </lineage>
</organism>
<evidence type="ECO:0000256" key="4">
    <source>
        <dbReference type="ARBA" id="ARBA00023125"/>
    </source>
</evidence>
<gene>
    <name evidence="9" type="ORF">PMAA_048810</name>
</gene>
<accession>B6QPK9</accession>
<evidence type="ECO:0000313" key="10">
    <source>
        <dbReference type="Proteomes" id="UP000001294"/>
    </source>
</evidence>
<dbReference type="PANTHER" id="PTHR47338">
    <property type="entry name" value="ZN(II)2CYS6 TRANSCRIPTION FACTOR (EUROFUNG)-RELATED"/>
    <property type="match status" value="1"/>
</dbReference>
<keyword evidence="6" id="KW-0539">Nucleus</keyword>
<evidence type="ECO:0000256" key="3">
    <source>
        <dbReference type="ARBA" id="ARBA00023015"/>
    </source>
</evidence>
<dbReference type="InterPro" id="IPR036864">
    <property type="entry name" value="Zn2-C6_fun-type_DNA-bd_sf"/>
</dbReference>
<dbReference type="EMBL" id="DS995904">
    <property type="protein sequence ID" value="EEA21080.1"/>
    <property type="molecule type" value="Genomic_DNA"/>
</dbReference>
<evidence type="ECO:0000259" key="8">
    <source>
        <dbReference type="PROSITE" id="PS00463"/>
    </source>
</evidence>
<keyword evidence="10" id="KW-1185">Reference proteome</keyword>
<dbReference type="PROSITE" id="PS00463">
    <property type="entry name" value="ZN2_CY6_FUNGAL_1"/>
    <property type="match status" value="1"/>
</dbReference>
<protein>
    <submittedName>
        <fullName evidence="9">C6 transcription factor, putative</fullName>
    </submittedName>
</protein>
<evidence type="ECO:0000313" key="9">
    <source>
        <dbReference type="EMBL" id="EEA21080.1"/>
    </source>
</evidence>
<evidence type="ECO:0000256" key="5">
    <source>
        <dbReference type="ARBA" id="ARBA00023163"/>
    </source>
</evidence>
<dbReference type="PANTHER" id="PTHR47338:SF16">
    <property type="entry name" value="TRANSCRIPTION FACTOR, PUTATIVE (AFU_ORTHOLOGUE AFUA_2G09360)-RELATED"/>
    <property type="match status" value="1"/>
</dbReference>
<dbReference type="Pfam" id="PF04082">
    <property type="entry name" value="Fungal_trans"/>
    <property type="match status" value="1"/>
</dbReference>